<evidence type="ECO:0000256" key="10">
    <source>
        <dbReference type="ARBA" id="ARBA00023136"/>
    </source>
</evidence>
<dbReference type="PROSITE" id="PS50885">
    <property type="entry name" value="HAMP"/>
    <property type="match status" value="1"/>
</dbReference>
<evidence type="ECO:0000313" key="17">
    <source>
        <dbReference type="Proteomes" id="UP000473571"/>
    </source>
</evidence>
<dbReference type="InterPro" id="IPR003660">
    <property type="entry name" value="HAMP_dom"/>
</dbReference>
<evidence type="ECO:0000256" key="8">
    <source>
        <dbReference type="ARBA" id="ARBA00022989"/>
    </source>
</evidence>
<keyword evidence="6 11" id="KW-0812">Transmembrane</keyword>
<keyword evidence="7 14" id="KW-0418">Kinase</keyword>
<dbReference type="InterPro" id="IPR004358">
    <property type="entry name" value="Sig_transdc_His_kin-like_C"/>
</dbReference>
<sequence length="460" mass="50655">MNHFRNLSITQRISITLIGTLITIATASGVWSLFYFLQGEFSGYVMDDRIDDTILKAVTRTSGGDLVLQQSPQFEALKREAPTLWFVVRDRNGDEIRFGRISPACESVVAALPRLFSGSATDLNDQFNLSCKIKSIRTHLGETQIAYGGGPLLPAWKAVAIMVIHYLEVPFFLPLLLVNIIVIPLVVATALSRLNDVARLARFVNIDSPGLRLPVDRLPREIAPLVRAFNAALERLDAGRAQHDRFIANAAHELRTPVAIIRARLDAMEDGPLKRKLEQDVIRLGELSDNLLDLQTLKNATPRMEHINLVELVRDTLAELAPVVLTAGHDVELVDDVEQLDVFGDPTSLRRIIVNLVQNATRHGGDAVTLTVTVRADATHVHMEFVDTGPGIPPARRDQIFESFSRYANRNVPGAGLGLSIVREIAQIHHGSAIYFEPPTQGAGIRISLPRTNTGTNQVG</sequence>
<dbReference type="GO" id="GO:0000155">
    <property type="term" value="F:phosphorelay sensor kinase activity"/>
    <property type="evidence" value="ECO:0007669"/>
    <property type="project" value="InterPro"/>
</dbReference>
<keyword evidence="8 11" id="KW-1133">Transmembrane helix</keyword>
<dbReference type="InterPro" id="IPR036097">
    <property type="entry name" value="HisK_dim/P_sf"/>
</dbReference>
<evidence type="ECO:0000256" key="6">
    <source>
        <dbReference type="ARBA" id="ARBA00022692"/>
    </source>
</evidence>
<organism evidence="15 16">
    <name type="scientific">Burkholderia territorii</name>
    <dbReference type="NCBI Taxonomy" id="1503055"/>
    <lineage>
        <taxon>Bacteria</taxon>
        <taxon>Pseudomonadati</taxon>
        <taxon>Pseudomonadota</taxon>
        <taxon>Betaproteobacteria</taxon>
        <taxon>Burkholderiales</taxon>
        <taxon>Burkholderiaceae</taxon>
        <taxon>Burkholderia</taxon>
        <taxon>Burkholderia cepacia complex</taxon>
    </lineage>
</organism>
<dbReference type="Gene3D" id="1.10.287.130">
    <property type="match status" value="1"/>
</dbReference>
<keyword evidence="9" id="KW-0902">Two-component regulatory system</keyword>
<evidence type="ECO:0000256" key="1">
    <source>
        <dbReference type="ARBA" id="ARBA00000085"/>
    </source>
</evidence>
<reference evidence="15 16" key="1">
    <citation type="submission" date="2015-11" db="EMBL/GenBank/DDBJ databases">
        <title>Expanding the genomic diversity of Burkholderia species for the development of highly accurate diagnostics.</title>
        <authorList>
            <person name="Sahl J."/>
            <person name="Keim P."/>
            <person name="Wagner D."/>
        </authorList>
    </citation>
    <scope>NUCLEOTIDE SEQUENCE [LARGE SCALE GENOMIC DNA]</scope>
    <source>
        <strain evidence="15 16">MSMB793WGS</strain>
    </source>
</reference>
<dbReference type="EMBL" id="LPLZ01000096">
    <property type="protein sequence ID" value="KWN03928.1"/>
    <property type="molecule type" value="Genomic_DNA"/>
</dbReference>
<feature type="transmembrane region" description="Helical" evidence="11">
    <location>
        <begin position="171"/>
        <end position="192"/>
    </location>
</feature>
<dbReference type="InterPro" id="IPR036890">
    <property type="entry name" value="HATPase_C_sf"/>
</dbReference>
<protein>
    <recommendedName>
        <fullName evidence="3">histidine kinase</fullName>
        <ecNumber evidence="3">2.7.13.3</ecNumber>
    </recommendedName>
</protein>
<dbReference type="PANTHER" id="PTHR45436:SF15">
    <property type="entry name" value="SENSOR HISTIDINE KINASE CUSS"/>
    <property type="match status" value="1"/>
</dbReference>
<dbReference type="Pfam" id="PF00512">
    <property type="entry name" value="HisKA"/>
    <property type="match status" value="1"/>
</dbReference>
<evidence type="ECO:0000259" key="12">
    <source>
        <dbReference type="PROSITE" id="PS50109"/>
    </source>
</evidence>
<dbReference type="PROSITE" id="PS50109">
    <property type="entry name" value="HIS_KIN"/>
    <property type="match status" value="1"/>
</dbReference>
<comment type="subcellular location">
    <subcellularLocation>
        <location evidence="2">Membrane</location>
        <topology evidence="2">Multi-pass membrane protein</topology>
    </subcellularLocation>
</comment>
<dbReference type="InterPro" id="IPR003594">
    <property type="entry name" value="HATPase_dom"/>
</dbReference>
<dbReference type="Gene3D" id="3.30.565.10">
    <property type="entry name" value="Histidine kinase-like ATPase, C-terminal domain"/>
    <property type="match status" value="1"/>
</dbReference>
<dbReference type="Pfam" id="PF02518">
    <property type="entry name" value="HATPase_c"/>
    <property type="match status" value="1"/>
</dbReference>
<name>A0A108E3A7_9BURK</name>
<dbReference type="CDD" id="cd00082">
    <property type="entry name" value="HisKA"/>
    <property type="match status" value="1"/>
</dbReference>
<dbReference type="InterPro" id="IPR005467">
    <property type="entry name" value="His_kinase_dom"/>
</dbReference>
<reference evidence="14 17" key="2">
    <citation type="submission" date="2019-09" db="EMBL/GenBank/DDBJ databases">
        <title>Draft genome sequences of 48 bacterial type strains from the CCUG.</title>
        <authorList>
            <person name="Tunovic T."/>
            <person name="Pineiro-Iglesias B."/>
            <person name="Unosson C."/>
            <person name="Inganas E."/>
            <person name="Ohlen M."/>
            <person name="Cardew S."/>
            <person name="Jensie-Markopoulos S."/>
            <person name="Salva-Serra F."/>
            <person name="Jaen-Luchoro D."/>
            <person name="Karlsson R."/>
            <person name="Svensson-Stadler L."/>
            <person name="Chun J."/>
            <person name="Moore E."/>
        </authorList>
    </citation>
    <scope>NUCLEOTIDE SEQUENCE [LARGE SCALE GENOMIC DNA]</scope>
    <source>
        <strain evidence="14 17">CCUG 65687</strain>
    </source>
</reference>
<dbReference type="InterPro" id="IPR003661">
    <property type="entry name" value="HisK_dim/P_dom"/>
</dbReference>
<dbReference type="Proteomes" id="UP000068016">
    <property type="component" value="Unassembled WGS sequence"/>
</dbReference>
<dbReference type="GO" id="GO:0005886">
    <property type="term" value="C:plasma membrane"/>
    <property type="evidence" value="ECO:0007669"/>
    <property type="project" value="TreeGrafter"/>
</dbReference>
<evidence type="ECO:0000313" key="14">
    <source>
        <dbReference type="EMBL" id="KAB0685933.1"/>
    </source>
</evidence>
<dbReference type="EMBL" id="VZOL01000012">
    <property type="protein sequence ID" value="KAB0685933.1"/>
    <property type="molecule type" value="Genomic_DNA"/>
</dbReference>
<evidence type="ECO:0000313" key="15">
    <source>
        <dbReference type="EMBL" id="KWN03928.1"/>
    </source>
</evidence>
<dbReference type="SMART" id="SM00387">
    <property type="entry name" value="HATPase_c"/>
    <property type="match status" value="1"/>
</dbReference>
<dbReference type="InterPro" id="IPR050428">
    <property type="entry name" value="TCS_sensor_his_kinase"/>
</dbReference>
<comment type="caution">
    <text evidence="15">The sequence shown here is derived from an EMBL/GenBank/DDBJ whole genome shotgun (WGS) entry which is preliminary data.</text>
</comment>
<feature type="domain" description="Histidine kinase" evidence="12">
    <location>
        <begin position="249"/>
        <end position="453"/>
    </location>
</feature>
<dbReference type="PANTHER" id="PTHR45436">
    <property type="entry name" value="SENSOR HISTIDINE KINASE YKOH"/>
    <property type="match status" value="1"/>
</dbReference>
<keyword evidence="4" id="KW-0597">Phosphoprotein</keyword>
<dbReference type="Proteomes" id="UP000473571">
    <property type="component" value="Unassembled WGS sequence"/>
</dbReference>
<dbReference type="SMART" id="SM00388">
    <property type="entry name" value="HisKA"/>
    <property type="match status" value="1"/>
</dbReference>
<dbReference type="RefSeq" id="WP_060348960.1">
    <property type="nucleotide sequence ID" value="NZ_CABVPO010000035.1"/>
</dbReference>
<evidence type="ECO:0000256" key="7">
    <source>
        <dbReference type="ARBA" id="ARBA00022777"/>
    </source>
</evidence>
<accession>A0A108E3A7</accession>
<evidence type="ECO:0000259" key="13">
    <source>
        <dbReference type="PROSITE" id="PS50885"/>
    </source>
</evidence>
<keyword evidence="10 11" id="KW-0472">Membrane</keyword>
<comment type="catalytic activity">
    <reaction evidence="1">
        <text>ATP + protein L-histidine = ADP + protein N-phospho-L-histidine.</text>
        <dbReference type="EC" id="2.7.13.3"/>
    </reaction>
</comment>
<gene>
    <name evidence="14" type="ORF">F7R13_02465</name>
    <name evidence="15" type="ORF">WT83_32025</name>
</gene>
<feature type="transmembrane region" description="Helical" evidence="11">
    <location>
        <begin position="12"/>
        <end position="37"/>
    </location>
</feature>
<keyword evidence="5" id="KW-0808">Transferase</keyword>
<evidence type="ECO:0000256" key="4">
    <source>
        <dbReference type="ARBA" id="ARBA00022553"/>
    </source>
</evidence>
<evidence type="ECO:0000256" key="9">
    <source>
        <dbReference type="ARBA" id="ARBA00023012"/>
    </source>
</evidence>
<dbReference type="SUPFAM" id="SSF55874">
    <property type="entry name" value="ATPase domain of HSP90 chaperone/DNA topoisomerase II/histidine kinase"/>
    <property type="match status" value="1"/>
</dbReference>
<proteinExistence type="predicted"/>
<evidence type="ECO:0000256" key="5">
    <source>
        <dbReference type="ARBA" id="ARBA00022679"/>
    </source>
</evidence>
<dbReference type="SUPFAM" id="SSF47384">
    <property type="entry name" value="Homodimeric domain of signal transducing histidine kinase"/>
    <property type="match status" value="1"/>
</dbReference>
<dbReference type="PRINTS" id="PR00344">
    <property type="entry name" value="BCTRLSENSOR"/>
</dbReference>
<dbReference type="AlphaFoldDB" id="A0A108E3A7"/>
<feature type="domain" description="HAMP" evidence="13">
    <location>
        <begin position="212"/>
        <end position="241"/>
    </location>
</feature>
<evidence type="ECO:0000313" key="16">
    <source>
        <dbReference type="Proteomes" id="UP000068016"/>
    </source>
</evidence>
<evidence type="ECO:0000256" key="2">
    <source>
        <dbReference type="ARBA" id="ARBA00004141"/>
    </source>
</evidence>
<evidence type="ECO:0000256" key="11">
    <source>
        <dbReference type="SAM" id="Phobius"/>
    </source>
</evidence>
<dbReference type="CDD" id="cd00075">
    <property type="entry name" value="HATPase"/>
    <property type="match status" value="1"/>
</dbReference>
<dbReference type="EC" id="2.7.13.3" evidence="3"/>
<evidence type="ECO:0000256" key="3">
    <source>
        <dbReference type="ARBA" id="ARBA00012438"/>
    </source>
</evidence>